<accession>D8LNB1</accession>
<protein>
    <submittedName>
        <fullName evidence="2">Uncharacterized protein</fullName>
    </submittedName>
</protein>
<evidence type="ECO:0000313" key="2">
    <source>
        <dbReference type="EMBL" id="CBN77268.2"/>
    </source>
</evidence>
<evidence type="ECO:0000313" key="3">
    <source>
        <dbReference type="Proteomes" id="UP000002630"/>
    </source>
</evidence>
<dbReference type="EMBL" id="FN649747">
    <property type="protein sequence ID" value="CBN77268.2"/>
    <property type="molecule type" value="Genomic_DNA"/>
</dbReference>
<organism evidence="2 3">
    <name type="scientific">Ectocarpus siliculosus</name>
    <name type="common">Brown alga</name>
    <name type="synonym">Conferva siliculosa</name>
    <dbReference type="NCBI Taxonomy" id="2880"/>
    <lineage>
        <taxon>Eukaryota</taxon>
        <taxon>Sar</taxon>
        <taxon>Stramenopiles</taxon>
        <taxon>Ochrophyta</taxon>
        <taxon>PX clade</taxon>
        <taxon>Phaeophyceae</taxon>
        <taxon>Ectocarpales</taxon>
        <taxon>Ectocarpaceae</taxon>
        <taxon>Ectocarpus</taxon>
    </lineage>
</organism>
<feature type="non-terminal residue" evidence="2">
    <location>
        <position position="220"/>
    </location>
</feature>
<name>D8LNB1_ECTSI</name>
<gene>
    <name evidence="2" type="ORF">Esi_0044_0026</name>
</gene>
<reference evidence="2 3" key="1">
    <citation type="journal article" date="2010" name="Nature">
        <title>The Ectocarpus genome and the independent evolution of multicellularity in brown algae.</title>
        <authorList>
            <person name="Cock J.M."/>
            <person name="Sterck L."/>
            <person name="Rouze P."/>
            <person name="Scornet D."/>
            <person name="Allen A.E."/>
            <person name="Amoutzias G."/>
            <person name="Anthouard V."/>
            <person name="Artiguenave F."/>
            <person name="Aury J.M."/>
            <person name="Badger J.H."/>
            <person name="Beszteri B."/>
            <person name="Billiau K."/>
            <person name="Bonnet E."/>
            <person name="Bothwell J.H."/>
            <person name="Bowler C."/>
            <person name="Boyen C."/>
            <person name="Brownlee C."/>
            <person name="Carrano C.J."/>
            <person name="Charrier B."/>
            <person name="Cho G.Y."/>
            <person name="Coelho S.M."/>
            <person name="Collen J."/>
            <person name="Corre E."/>
            <person name="Da Silva C."/>
            <person name="Delage L."/>
            <person name="Delaroque N."/>
            <person name="Dittami S.M."/>
            <person name="Doulbeau S."/>
            <person name="Elias M."/>
            <person name="Farnham G."/>
            <person name="Gachon C.M."/>
            <person name="Gschloessl B."/>
            <person name="Heesch S."/>
            <person name="Jabbari K."/>
            <person name="Jubin C."/>
            <person name="Kawai H."/>
            <person name="Kimura K."/>
            <person name="Kloareg B."/>
            <person name="Kupper F.C."/>
            <person name="Lang D."/>
            <person name="Le Bail A."/>
            <person name="Leblanc C."/>
            <person name="Lerouge P."/>
            <person name="Lohr M."/>
            <person name="Lopez P.J."/>
            <person name="Martens C."/>
            <person name="Maumus F."/>
            <person name="Michel G."/>
            <person name="Miranda-Saavedra D."/>
            <person name="Morales J."/>
            <person name="Moreau H."/>
            <person name="Motomura T."/>
            <person name="Nagasato C."/>
            <person name="Napoli C.A."/>
            <person name="Nelson D.R."/>
            <person name="Nyvall-Collen P."/>
            <person name="Peters A.F."/>
            <person name="Pommier C."/>
            <person name="Potin P."/>
            <person name="Poulain J."/>
            <person name="Quesneville H."/>
            <person name="Read B."/>
            <person name="Rensing S.A."/>
            <person name="Ritter A."/>
            <person name="Rousvoal S."/>
            <person name="Samanta M."/>
            <person name="Samson G."/>
            <person name="Schroeder D.C."/>
            <person name="Segurens B."/>
            <person name="Strittmatter M."/>
            <person name="Tonon T."/>
            <person name="Tregear J.W."/>
            <person name="Valentin K."/>
            <person name="von Dassow P."/>
            <person name="Yamagishi T."/>
            <person name="Van de Peer Y."/>
            <person name="Wincker P."/>
        </authorList>
    </citation>
    <scope>NUCLEOTIDE SEQUENCE [LARGE SCALE GENOMIC DNA]</scope>
    <source>
        <strain evidence="3">Ec32 / CCAP1310/4</strain>
    </source>
</reference>
<feature type="region of interest" description="Disordered" evidence="1">
    <location>
        <begin position="181"/>
        <end position="220"/>
    </location>
</feature>
<proteinExistence type="predicted"/>
<feature type="compositionally biased region" description="Basic and acidic residues" evidence="1">
    <location>
        <begin position="184"/>
        <end position="198"/>
    </location>
</feature>
<evidence type="ECO:0000256" key="1">
    <source>
        <dbReference type="SAM" id="MobiDB-lite"/>
    </source>
</evidence>
<keyword evidence="3" id="KW-1185">Reference proteome</keyword>
<dbReference type="Proteomes" id="UP000002630">
    <property type="component" value="Linkage Group LG22"/>
</dbReference>
<dbReference type="EMBL" id="FN648641">
    <property type="protein sequence ID" value="CBN77268.2"/>
    <property type="molecule type" value="Genomic_DNA"/>
</dbReference>
<dbReference type="InParanoid" id="D8LNB1"/>
<dbReference type="AlphaFoldDB" id="D8LNB1"/>
<sequence length="220" mass="23413">MPGTQARPFGDGPTWIRSCDDIPAEATLAGTTLTILSSIDCGANPKTIVVTGDTVVRSHAPMNTMGVALKVHHGAKLTIRAPTVMMKRSEMNNQPILRVFGSIQFEVTRRLPEHLDGTLMDKHGVVAFEGQGSLESRNTIMYTATSVVVADPAAADQNEANLTATSMPTDPELRRRLNIRHAKSNRERDSAAAADKDMSTTNSAPTATVGGVADDKSSSS</sequence>